<comment type="caution">
    <text evidence="6">The sequence shown here is derived from an EMBL/GenBank/DDBJ whole genome shotgun (WGS) entry which is preliminary data.</text>
</comment>
<evidence type="ECO:0000256" key="3">
    <source>
        <dbReference type="ARBA" id="ARBA00022553"/>
    </source>
</evidence>
<dbReference type="InterPro" id="IPR036890">
    <property type="entry name" value="HATPase_C_sf"/>
</dbReference>
<feature type="transmembrane region" description="Helical" evidence="4">
    <location>
        <begin position="6"/>
        <end position="28"/>
    </location>
</feature>
<dbReference type="Pfam" id="PF00512">
    <property type="entry name" value="HisKA"/>
    <property type="match status" value="1"/>
</dbReference>
<reference evidence="6 7" key="1">
    <citation type="submission" date="2016-07" db="EMBL/GenBank/DDBJ databases">
        <title>Draft Genome Sequence of Methylophaga muralis Bur 1.</title>
        <authorList>
            <person name="Vasilenko O.V."/>
            <person name="Doronina N.V."/>
            <person name="Shmareva M.N."/>
            <person name="Tarlachkov S.V."/>
            <person name="Mustakhimov I."/>
            <person name="Trotsenko Y.A."/>
        </authorList>
    </citation>
    <scope>NUCLEOTIDE SEQUENCE [LARGE SCALE GENOMIC DNA]</scope>
    <source>
        <strain evidence="6 7">Bur 1</strain>
    </source>
</reference>
<gene>
    <name evidence="6" type="primary">phoR_2</name>
    <name evidence="6" type="ORF">A9E74_00905</name>
</gene>
<dbReference type="Gene3D" id="3.30.565.10">
    <property type="entry name" value="Histidine kinase-like ATPase, C-terminal domain"/>
    <property type="match status" value="1"/>
</dbReference>
<dbReference type="EMBL" id="MCRI01000006">
    <property type="protein sequence ID" value="ODN67371.1"/>
    <property type="molecule type" value="Genomic_DNA"/>
</dbReference>
<accession>A0A1E3GVI3</accession>
<dbReference type="CDD" id="cd00075">
    <property type="entry name" value="HATPase"/>
    <property type="match status" value="1"/>
</dbReference>
<evidence type="ECO:0000256" key="1">
    <source>
        <dbReference type="ARBA" id="ARBA00000085"/>
    </source>
</evidence>
<keyword evidence="4" id="KW-1133">Transmembrane helix</keyword>
<dbReference type="InterPro" id="IPR003661">
    <property type="entry name" value="HisK_dim/P_dom"/>
</dbReference>
<evidence type="ECO:0000313" key="6">
    <source>
        <dbReference type="EMBL" id="ODN67371.1"/>
    </source>
</evidence>
<protein>
    <recommendedName>
        <fullName evidence="2">histidine kinase</fullName>
        <ecNumber evidence="2">2.7.13.3</ecNumber>
    </recommendedName>
</protein>
<dbReference type="AlphaFoldDB" id="A0A1E3GVI3"/>
<dbReference type="PATRIC" id="fig|291169.3.peg.909"/>
<dbReference type="GO" id="GO:0000155">
    <property type="term" value="F:phosphorelay sensor kinase activity"/>
    <property type="evidence" value="ECO:0007669"/>
    <property type="project" value="InterPro"/>
</dbReference>
<evidence type="ECO:0000256" key="2">
    <source>
        <dbReference type="ARBA" id="ARBA00012438"/>
    </source>
</evidence>
<dbReference type="SMART" id="SM00388">
    <property type="entry name" value="HisKA"/>
    <property type="match status" value="1"/>
</dbReference>
<evidence type="ECO:0000313" key="7">
    <source>
        <dbReference type="Proteomes" id="UP000094379"/>
    </source>
</evidence>
<dbReference type="PANTHER" id="PTHR43547">
    <property type="entry name" value="TWO-COMPONENT HISTIDINE KINASE"/>
    <property type="match status" value="1"/>
</dbReference>
<dbReference type="RefSeq" id="WP_069295432.1">
    <property type="nucleotide sequence ID" value="NZ_MCRI01000006.1"/>
</dbReference>
<dbReference type="InterPro" id="IPR005467">
    <property type="entry name" value="His_kinase_dom"/>
</dbReference>
<dbReference type="CDD" id="cd00082">
    <property type="entry name" value="HisKA"/>
    <property type="match status" value="1"/>
</dbReference>
<dbReference type="SUPFAM" id="SSF47384">
    <property type="entry name" value="Homodimeric domain of signal transducing histidine kinase"/>
    <property type="match status" value="1"/>
</dbReference>
<dbReference type="PRINTS" id="PR00344">
    <property type="entry name" value="BCTRLSENSOR"/>
</dbReference>
<dbReference type="Pfam" id="PF02518">
    <property type="entry name" value="HATPase_c"/>
    <property type="match status" value="1"/>
</dbReference>
<evidence type="ECO:0000259" key="5">
    <source>
        <dbReference type="PROSITE" id="PS50109"/>
    </source>
</evidence>
<feature type="transmembrane region" description="Helical" evidence="4">
    <location>
        <begin position="93"/>
        <end position="111"/>
    </location>
</feature>
<name>A0A1E3GVI3_9GAMM</name>
<feature type="domain" description="Histidine kinase" evidence="5">
    <location>
        <begin position="243"/>
        <end position="452"/>
    </location>
</feature>
<dbReference type="SMART" id="SM00387">
    <property type="entry name" value="HATPase_c"/>
    <property type="match status" value="1"/>
</dbReference>
<keyword evidence="7" id="KW-1185">Reference proteome</keyword>
<proteinExistence type="predicted"/>
<feature type="transmembrane region" description="Helical" evidence="4">
    <location>
        <begin position="187"/>
        <end position="207"/>
    </location>
</feature>
<organism evidence="6 7">
    <name type="scientific">Methylophaga muralis</name>
    <dbReference type="NCBI Taxonomy" id="291169"/>
    <lineage>
        <taxon>Bacteria</taxon>
        <taxon>Pseudomonadati</taxon>
        <taxon>Pseudomonadota</taxon>
        <taxon>Gammaproteobacteria</taxon>
        <taxon>Thiotrichales</taxon>
        <taxon>Piscirickettsiaceae</taxon>
        <taxon>Methylophaga</taxon>
    </lineage>
</organism>
<feature type="transmembrane region" description="Helical" evidence="4">
    <location>
        <begin position="117"/>
        <end position="140"/>
    </location>
</feature>
<keyword evidence="3" id="KW-0597">Phosphoprotein</keyword>
<dbReference type="Proteomes" id="UP000094379">
    <property type="component" value="Unassembled WGS sequence"/>
</dbReference>
<feature type="transmembrane region" description="Helical" evidence="4">
    <location>
        <begin position="62"/>
        <end position="81"/>
    </location>
</feature>
<keyword evidence="6" id="KW-0808">Transferase</keyword>
<dbReference type="InterPro" id="IPR004358">
    <property type="entry name" value="Sig_transdc_His_kin-like_C"/>
</dbReference>
<dbReference type="InterPro" id="IPR003594">
    <property type="entry name" value="HATPase_dom"/>
</dbReference>
<dbReference type="Gene3D" id="1.10.287.130">
    <property type="match status" value="1"/>
</dbReference>
<evidence type="ECO:0000256" key="4">
    <source>
        <dbReference type="SAM" id="Phobius"/>
    </source>
</evidence>
<dbReference type="PANTHER" id="PTHR43547:SF2">
    <property type="entry name" value="HYBRID SIGNAL TRANSDUCTION HISTIDINE KINASE C"/>
    <property type="match status" value="1"/>
</dbReference>
<keyword evidence="4" id="KW-0472">Membrane</keyword>
<dbReference type="InterPro" id="IPR036097">
    <property type="entry name" value="HisK_dim/P_sf"/>
</dbReference>
<dbReference type="SUPFAM" id="SSF55874">
    <property type="entry name" value="ATPase domain of HSP90 chaperone/DNA topoisomerase II/histidine kinase"/>
    <property type="match status" value="1"/>
</dbReference>
<feature type="transmembrane region" description="Helical" evidence="4">
    <location>
        <begin position="152"/>
        <end position="172"/>
    </location>
</feature>
<dbReference type="PROSITE" id="PS50109">
    <property type="entry name" value="HIS_KIN"/>
    <property type="match status" value="1"/>
</dbReference>
<keyword evidence="4" id="KW-0812">Transmembrane</keyword>
<comment type="catalytic activity">
    <reaction evidence="1">
        <text>ATP + protein L-histidine = ADP + protein N-phospho-L-histidine.</text>
        <dbReference type="EC" id="2.7.13.3"/>
    </reaction>
</comment>
<sequence length="454" mass="50944">MVLADLRTLVLLLAVTSFVSAIALYLFYRLLPEVPGLKQAAIAGACQSIASIFLVSRDFIDPMLSILVSNAAYFLASAFYYQAVRLFCDLAMAWRWPVIILGTLYPLFILFPGNENLGERIIISSIGLACLSLMTSWVLWQDKARLPGRRGLAITFGVIALICGTRILSILIEPIGSMSFLDFNRSSMIFIWGIVTSIAVTVGVIVMTSERLREQLKIQLREVTVAHDVANNALREQKNFLAMLSHEFKTPLSIIKANADAVTTIDNPPASFIKESLERIQQTSMRLNGLVDGCLNDQWISHTIENNELSMRKLNLAEMLRELCHEYDIRFINHSSADTAQVKGDRNLIPILFSSLFDNARKYAHHHDTIEVRLLQTADTITVQIYDDGPGIAEQEHERIFDKYYRVPGETRQHGSGLGLFFVKRIVEQHGGMINVECRQGTTFTVMLPALGDY</sequence>
<dbReference type="STRING" id="291169.A9E74_00905"/>
<dbReference type="EC" id="2.7.13.3" evidence="2"/>